<evidence type="ECO:0008006" key="3">
    <source>
        <dbReference type="Google" id="ProtNLM"/>
    </source>
</evidence>
<accession>A0A1I2KEQ9</accession>
<dbReference type="EMBL" id="FONY01000122">
    <property type="protein sequence ID" value="SFF65502.1"/>
    <property type="molecule type" value="Genomic_DNA"/>
</dbReference>
<organism evidence="1 2">
    <name type="scientific">Thermoflexibacter ruber</name>
    <dbReference type="NCBI Taxonomy" id="1003"/>
    <lineage>
        <taxon>Bacteria</taxon>
        <taxon>Pseudomonadati</taxon>
        <taxon>Bacteroidota</taxon>
        <taxon>Cytophagia</taxon>
        <taxon>Cytophagales</taxon>
        <taxon>Thermoflexibacteraceae</taxon>
        <taxon>Thermoflexibacter</taxon>
    </lineage>
</organism>
<evidence type="ECO:0000313" key="2">
    <source>
        <dbReference type="Proteomes" id="UP000199513"/>
    </source>
</evidence>
<name>A0A1I2KEQ9_9BACT</name>
<evidence type="ECO:0000313" key="1">
    <source>
        <dbReference type="EMBL" id="SFF65502.1"/>
    </source>
</evidence>
<protein>
    <recommendedName>
        <fullName evidence="3">Transposase</fullName>
    </recommendedName>
</protein>
<dbReference type="Proteomes" id="UP000199513">
    <property type="component" value="Unassembled WGS sequence"/>
</dbReference>
<keyword evidence="2" id="KW-1185">Reference proteome</keyword>
<gene>
    <name evidence="1" type="ORF">SAMN04488541_11221</name>
</gene>
<feature type="non-terminal residue" evidence="1">
    <location>
        <position position="1"/>
    </location>
</feature>
<sequence length="67" mass="7634">EKNYLDFTASLETSFNEGKIEGKIEGKVEEKIEIAKNMISEGFDNKTITRITGLSIEQIEALRKEVR</sequence>
<reference evidence="1 2" key="1">
    <citation type="submission" date="2016-10" db="EMBL/GenBank/DDBJ databases">
        <authorList>
            <person name="de Groot N.N."/>
        </authorList>
    </citation>
    <scope>NUCLEOTIDE SEQUENCE [LARGE SCALE GENOMIC DNA]</scope>
    <source>
        <strain>GEY</strain>
        <strain evidence="2">DSM 9560</strain>
    </source>
</reference>
<dbReference type="AlphaFoldDB" id="A0A1I2KEQ9"/>
<proteinExistence type="predicted"/>